<dbReference type="Pfam" id="PF11582">
    <property type="entry name" value="DUF3240"/>
    <property type="match status" value="1"/>
</dbReference>
<organism evidence="1 2">
    <name type="scientific">Extensimonas vulgaris</name>
    <dbReference type="NCBI Taxonomy" id="1031594"/>
    <lineage>
        <taxon>Bacteria</taxon>
        <taxon>Pseudomonadati</taxon>
        <taxon>Pseudomonadota</taxon>
        <taxon>Betaproteobacteria</taxon>
        <taxon>Burkholderiales</taxon>
        <taxon>Comamonadaceae</taxon>
        <taxon>Extensimonas</taxon>
    </lineage>
</organism>
<evidence type="ECO:0000313" key="1">
    <source>
        <dbReference type="EMBL" id="RCX09054.1"/>
    </source>
</evidence>
<gene>
    <name evidence="1" type="ORF">DFR45_107134</name>
</gene>
<keyword evidence="2" id="KW-1185">Reference proteome</keyword>
<sequence length="112" mass="12111">MSRKQTTVAPDCLLTLALPQALEEELLDALLALPEQVPGFTVLQAQGVGAQVALPSSMEQVTGRARRVLVQVALRQDHVPALLQALKKHLPSPQITYWIVPLLAFGRLGDIA</sequence>
<dbReference type="RefSeq" id="WP_114483765.1">
    <property type="nucleotide sequence ID" value="NZ_QPJU01000007.1"/>
</dbReference>
<dbReference type="OrthoDB" id="9180928at2"/>
<proteinExistence type="predicted"/>
<dbReference type="Proteomes" id="UP000252174">
    <property type="component" value="Unassembled WGS sequence"/>
</dbReference>
<comment type="caution">
    <text evidence="1">The sequence shown here is derived from an EMBL/GenBank/DDBJ whole genome shotgun (WGS) entry which is preliminary data.</text>
</comment>
<dbReference type="SUPFAM" id="SSF54913">
    <property type="entry name" value="GlnB-like"/>
    <property type="match status" value="1"/>
</dbReference>
<dbReference type="Gene3D" id="3.30.70.120">
    <property type="match status" value="1"/>
</dbReference>
<dbReference type="AlphaFoldDB" id="A0A369ANN7"/>
<dbReference type="InterPro" id="IPR015867">
    <property type="entry name" value="N-reg_PII/ATP_PRibTrfase_C"/>
</dbReference>
<dbReference type="InterPro" id="IPR011322">
    <property type="entry name" value="N-reg_PII-like_a/b"/>
</dbReference>
<protein>
    <submittedName>
        <fullName evidence="1">Uncharacterized protein DUF3240</fullName>
    </submittedName>
</protein>
<dbReference type="InterPro" id="IPR021634">
    <property type="entry name" value="DUF3240"/>
</dbReference>
<evidence type="ECO:0000313" key="2">
    <source>
        <dbReference type="Proteomes" id="UP000252174"/>
    </source>
</evidence>
<accession>A0A369ANN7</accession>
<name>A0A369ANN7_9BURK</name>
<dbReference type="EMBL" id="QPJU01000007">
    <property type="protein sequence ID" value="RCX09054.1"/>
    <property type="molecule type" value="Genomic_DNA"/>
</dbReference>
<reference evidence="1 2" key="1">
    <citation type="submission" date="2018-07" db="EMBL/GenBank/DDBJ databases">
        <title>Genomic Encyclopedia of Type Strains, Phase IV (KMG-IV): sequencing the most valuable type-strain genomes for metagenomic binning, comparative biology and taxonomic classification.</title>
        <authorList>
            <person name="Goeker M."/>
        </authorList>
    </citation>
    <scope>NUCLEOTIDE SEQUENCE [LARGE SCALE GENOMIC DNA]</scope>
    <source>
        <strain evidence="1 2">DSM 100911</strain>
    </source>
</reference>